<evidence type="ECO:0000259" key="14">
    <source>
        <dbReference type="PROSITE" id="PS50052"/>
    </source>
</evidence>
<dbReference type="Proteomes" id="UP000885792">
    <property type="component" value="Unassembled WGS sequence"/>
</dbReference>
<dbReference type="InterPro" id="IPR008144">
    <property type="entry name" value="Guanylate_kin-like_dom"/>
</dbReference>
<dbReference type="InterPro" id="IPR027417">
    <property type="entry name" value="P-loop_NTPase"/>
</dbReference>
<keyword evidence="10 13" id="KW-0067">ATP-binding</keyword>
<evidence type="ECO:0000256" key="3">
    <source>
        <dbReference type="ARBA" id="ARBA00005790"/>
    </source>
</evidence>
<comment type="function">
    <text evidence="1 13">Essential for recycling GMP and indirectly, cGMP.</text>
</comment>
<comment type="similarity">
    <text evidence="3 13">Belongs to the guanylate kinase family.</text>
</comment>
<dbReference type="PANTHER" id="PTHR23117">
    <property type="entry name" value="GUANYLATE KINASE-RELATED"/>
    <property type="match status" value="1"/>
</dbReference>
<comment type="caution">
    <text evidence="15">The sequence shown here is derived from an EMBL/GenBank/DDBJ whole genome shotgun (WGS) entry which is preliminary data.</text>
</comment>
<keyword evidence="6 13" id="KW-0963">Cytoplasm</keyword>
<dbReference type="Pfam" id="PF00625">
    <property type="entry name" value="Guanylate_kin"/>
    <property type="match status" value="1"/>
</dbReference>
<evidence type="ECO:0000256" key="9">
    <source>
        <dbReference type="ARBA" id="ARBA00022777"/>
    </source>
</evidence>
<evidence type="ECO:0000256" key="12">
    <source>
        <dbReference type="ARBA" id="ARBA00048594"/>
    </source>
</evidence>
<dbReference type="InterPro" id="IPR020590">
    <property type="entry name" value="Guanylate_kinase_CS"/>
</dbReference>
<evidence type="ECO:0000256" key="1">
    <source>
        <dbReference type="ARBA" id="ARBA00003531"/>
    </source>
</evidence>
<dbReference type="NCBIfam" id="TIGR03263">
    <property type="entry name" value="guanyl_kin"/>
    <property type="match status" value="1"/>
</dbReference>
<evidence type="ECO:0000256" key="7">
    <source>
        <dbReference type="ARBA" id="ARBA00022679"/>
    </source>
</evidence>
<keyword evidence="9 13" id="KW-0418">Kinase</keyword>
<evidence type="ECO:0000256" key="13">
    <source>
        <dbReference type="HAMAP-Rule" id="MF_00328"/>
    </source>
</evidence>
<dbReference type="PROSITE" id="PS50052">
    <property type="entry name" value="GUANYLATE_KINASE_2"/>
    <property type="match status" value="1"/>
</dbReference>
<feature type="binding site" evidence="13">
    <location>
        <begin position="9"/>
        <end position="16"/>
    </location>
    <ligand>
        <name>ATP</name>
        <dbReference type="ChEBI" id="CHEBI:30616"/>
    </ligand>
</feature>
<dbReference type="EMBL" id="DRNB01000348">
    <property type="protein sequence ID" value="HHJ65069.1"/>
    <property type="molecule type" value="Genomic_DNA"/>
</dbReference>
<comment type="catalytic activity">
    <reaction evidence="12 13">
        <text>GMP + ATP = GDP + ADP</text>
        <dbReference type="Rhea" id="RHEA:20780"/>
        <dbReference type="ChEBI" id="CHEBI:30616"/>
        <dbReference type="ChEBI" id="CHEBI:58115"/>
        <dbReference type="ChEBI" id="CHEBI:58189"/>
        <dbReference type="ChEBI" id="CHEBI:456216"/>
        <dbReference type="EC" id="2.7.4.8"/>
    </reaction>
</comment>
<dbReference type="EC" id="2.7.4.8" evidence="4 13"/>
<dbReference type="HAMAP" id="MF_00328">
    <property type="entry name" value="Guanylate_kinase"/>
    <property type="match status" value="1"/>
</dbReference>
<dbReference type="GO" id="GO:0004385">
    <property type="term" value="F:GMP kinase activity"/>
    <property type="evidence" value="ECO:0007669"/>
    <property type="project" value="UniProtKB-UniRule"/>
</dbReference>
<feature type="domain" description="Guanylate kinase-like" evidence="14">
    <location>
        <begin position="2"/>
        <end position="179"/>
    </location>
</feature>
<dbReference type="PROSITE" id="PS00856">
    <property type="entry name" value="GUANYLATE_KINASE_1"/>
    <property type="match status" value="1"/>
</dbReference>
<proteinExistence type="inferred from homology"/>
<sequence>MARLFILSAPSGTGKSTVAVKLLQQLEGIRKVVTATTRKPRPGERHGVDYLFLSVEEFERGIEEERFLEYASVYGNYYGTPRDQVEENLREGIDSLLVIDVQGAFRVKELFPQAVSVFLLPPSLEELRRRMISRGYRDSNARLRLETARREIPCARKFDYIIINDFVDKAVSQLKSIVVATRCERVSVLENIDSLLPTGEIPSLIKGGDCYVEET</sequence>
<dbReference type="SMART" id="SM00072">
    <property type="entry name" value="GuKc"/>
    <property type="match status" value="1"/>
</dbReference>
<evidence type="ECO:0000313" key="15">
    <source>
        <dbReference type="EMBL" id="HHJ65069.1"/>
    </source>
</evidence>
<protein>
    <recommendedName>
        <fullName evidence="5 13">Guanylate kinase</fullName>
        <ecNumber evidence="4 13">2.7.4.8</ecNumber>
    </recommendedName>
    <alternativeName>
        <fullName evidence="11 13">GMP kinase</fullName>
    </alternativeName>
</protein>
<evidence type="ECO:0000256" key="4">
    <source>
        <dbReference type="ARBA" id="ARBA00012961"/>
    </source>
</evidence>
<evidence type="ECO:0000256" key="6">
    <source>
        <dbReference type="ARBA" id="ARBA00022490"/>
    </source>
</evidence>
<evidence type="ECO:0000256" key="8">
    <source>
        <dbReference type="ARBA" id="ARBA00022741"/>
    </source>
</evidence>
<dbReference type="SUPFAM" id="SSF52540">
    <property type="entry name" value="P-loop containing nucleoside triphosphate hydrolases"/>
    <property type="match status" value="1"/>
</dbReference>
<gene>
    <name evidence="13" type="primary">gmk</name>
    <name evidence="15" type="ORF">ENJ61_09235</name>
</gene>
<evidence type="ECO:0000256" key="5">
    <source>
        <dbReference type="ARBA" id="ARBA00016296"/>
    </source>
</evidence>
<dbReference type="CDD" id="cd00071">
    <property type="entry name" value="GMPK"/>
    <property type="match status" value="1"/>
</dbReference>
<accession>A0A7C5L4D5</accession>
<name>A0A7C5L4D5_AQUAO</name>
<evidence type="ECO:0000256" key="11">
    <source>
        <dbReference type="ARBA" id="ARBA00030128"/>
    </source>
</evidence>
<dbReference type="AlphaFoldDB" id="A0A7C5L4D5"/>
<keyword evidence="8 13" id="KW-0547">Nucleotide-binding</keyword>
<dbReference type="GO" id="GO:0005524">
    <property type="term" value="F:ATP binding"/>
    <property type="evidence" value="ECO:0007669"/>
    <property type="project" value="UniProtKB-UniRule"/>
</dbReference>
<organism evidence="15">
    <name type="scientific">Aquifex aeolicus</name>
    <dbReference type="NCBI Taxonomy" id="63363"/>
    <lineage>
        <taxon>Bacteria</taxon>
        <taxon>Pseudomonadati</taxon>
        <taxon>Aquificota</taxon>
        <taxon>Aquificia</taxon>
        <taxon>Aquificales</taxon>
        <taxon>Aquificaceae</taxon>
        <taxon>Aquifex</taxon>
    </lineage>
</organism>
<reference evidence="15" key="1">
    <citation type="journal article" date="2020" name="mSystems">
        <title>Genome- and Community-Level Interaction Insights into Carbon Utilization and Element Cycling Functions of Hydrothermarchaeota in Hydrothermal Sediment.</title>
        <authorList>
            <person name="Zhou Z."/>
            <person name="Liu Y."/>
            <person name="Xu W."/>
            <person name="Pan J."/>
            <person name="Luo Z.H."/>
            <person name="Li M."/>
        </authorList>
    </citation>
    <scope>NUCLEOTIDE SEQUENCE [LARGE SCALE GENOMIC DNA]</scope>
    <source>
        <strain evidence="15">HyVt-501</strain>
    </source>
</reference>
<comment type="subcellular location">
    <subcellularLocation>
        <location evidence="2 13">Cytoplasm</location>
    </subcellularLocation>
</comment>
<dbReference type="GO" id="GO:0005829">
    <property type="term" value="C:cytosol"/>
    <property type="evidence" value="ECO:0007669"/>
    <property type="project" value="TreeGrafter"/>
</dbReference>
<dbReference type="Gene3D" id="3.40.50.300">
    <property type="entry name" value="P-loop containing nucleotide triphosphate hydrolases"/>
    <property type="match status" value="1"/>
</dbReference>
<evidence type="ECO:0000256" key="10">
    <source>
        <dbReference type="ARBA" id="ARBA00022840"/>
    </source>
</evidence>
<dbReference type="Gene3D" id="3.30.63.10">
    <property type="entry name" value="Guanylate Kinase phosphate binding domain"/>
    <property type="match status" value="1"/>
</dbReference>
<dbReference type="InterPro" id="IPR008145">
    <property type="entry name" value="GK/Ca_channel_bsu"/>
</dbReference>
<evidence type="ECO:0000256" key="2">
    <source>
        <dbReference type="ARBA" id="ARBA00004496"/>
    </source>
</evidence>
<keyword evidence="7 13" id="KW-0808">Transferase</keyword>
<dbReference type="InterPro" id="IPR017665">
    <property type="entry name" value="Guanylate_kinase"/>
</dbReference>
<dbReference type="FunFam" id="3.30.63.10:FF:000005">
    <property type="entry name" value="Guanylate kinase"/>
    <property type="match status" value="1"/>
</dbReference>
<dbReference type="PANTHER" id="PTHR23117:SF13">
    <property type="entry name" value="GUANYLATE KINASE"/>
    <property type="match status" value="1"/>
</dbReference>